<dbReference type="Proteomes" id="UP000284119">
    <property type="component" value="Unassembled WGS sequence"/>
</dbReference>
<keyword evidence="3" id="KW-0813">Transport</keyword>
<sequence length="647" mass="68575">MHKPSRSVFPWLFALLLMLICAFLLFSNLSRLQHNSGSTASLLMHYSFLPRLAIGILSGMALALAGLLFQQVLRNPLAEPATLGIAAGANLAMSASIIVFPGLLVFGLTNLALAGAALTALLLYFLIARQGLDPLKVILTGMVISLYGNAINTLMVLFNHDYLSDLFSWQAGSLSQSGWQPTQFLLLPVLALIAMSALLARPLMLIGISDQNAGALGVPVVKVRIATLAVAVALSALVTSQIGIIGFIGLAAPALIRLTGVRSFRFQLLFVPPCGALLLTLVDQLAQFLSPAGGDLPTGALSGLLSAPLMLILLFRQRNPLITPSPFGAQPARVLTRAHLTALVLILTGGIAVSLFLNRSPEASAFWPLLEWRWPRMLGALSAGAMLAVAGVLIQRQSGNPLASPELLGISSGASLMVVLMVILLNQPLSDLFPAALAGSLLATCLLFIFGLRSRFQPQSMVMVGLCLTNLSMALSMLLLMSGDPRAMMLLNWSTGSTAGITANRALWGAAQALVLIPLALLLHRWVQLLSLGHPTARALGVGLRRSNMLILLLAAALTAGGTLLIGPLSFVGLIAPQLARYSGAFHFRSQCLVAALYGSLLMVTADWLGRNIAWPWPVSAGLLCALIGAPWFLWLLMKSGGNRDRF</sequence>
<dbReference type="SUPFAM" id="SSF81345">
    <property type="entry name" value="ABC transporter involved in vitamin B12 uptake, BtuC"/>
    <property type="match status" value="2"/>
</dbReference>
<proteinExistence type="inferred from homology"/>
<organism evidence="9 10">
    <name type="scientific">Rahnella inusitata</name>
    <dbReference type="NCBI Taxonomy" id="58169"/>
    <lineage>
        <taxon>Bacteria</taxon>
        <taxon>Pseudomonadati</taxon>
        <taxon>Pseudomonadota</taxon>
        <taxon>Gammaproteobacteria</taxon>
        <taxon>Enterobacterales</taxon>
        <taxon>Yersiniaceae</taxon>
        <taxon>Rahnella</taxon>
    </lineage>
</organism>
<evidence type="ECO:0000256" key="3">
    <source>
        <dbReference type="ARBA" id="ARBA00022448"/>
    </source>
</evidence>
<feature type="transmembrane region" description="Helical" evidence="8">
    <location>
        <begin position="506"/>
        <end position="527"/>
    </location>
</feature>
<gene>
    <name evidence="9" type="primary">fhuB</name>
    <name evidence="9" type="ORF">D5396_21445</name>
</gene>
<name>A0ABX9NVE2_9GAMM</name>
<comment type="similarity">
    <text evidence="2">Belongs to the binding-protein-dependent transport system permease family. FecCD subfamily.</text>
</comment>
<comment type="subcellular location">
    <subcellularLocation>
        <location evidence="1">Cell membrane</location>
        <topology evidence="1">Multi-pass membrane protein</topology>
    </subcellularLocation>
</comment>
<feature type="transmembrane region" description="Helical" evidence="8">
    <location>
        <begin position="432"/>
        <end position="450"/>
    </location>
</feature>
<dbReference type="InterPro" id="IPR037294">
    <property type="entry name" value="ABC_BtuC-like"/>
</dbReference>
<evidence type="ECO:0000256" key="8">
    <source>
        <dbReference type="SAM" id="Phobius"/>
    </source>
</evidence>
<dbReference type="PANTHER" id="PTHR30472">
    <property type="entry name" value="FERRIC ENTEROBACTIN TRANSPORT SYSTEM PERMEASE PROTEIN"/>
    <property type="match status" value="1"/>
</dbReference>
<feature type="transmembrane region" description="Helical" evidence="8">
    <location>
        <begin position="548"/>
        <end position="576"/>
    </location>
</feature>
<feature type="transmembrane region" description="Helical" evidence="8">
    <location>
        <begin position="238"/>
        <end position="256"/>
    </location>
</feature>
<dbReference type="Gene3D" id="1.10.3470.10">
    <property type="entry name" value="ABC transporter involved in vitamin B12 uptake, BtuC"/>
    <property type="match status" value="2"/>
</dbReference>
<keyword evidence="5 8" id="KW-0812">Transmembrane</keyword>
<feature type="transmembrane region" description="Helical" evidence="8">
    <location>
        <begin position="336"/>
        <end position="357"/>
    </location>
</feature>
<dbReference type="RefSeq" id="WP_112167658.1">
    <property type="nucleotide sequence ID" value="NZ_JYDE01000020.1"/>
</dbReference>
<comment type="caution">
    <text evidence="9">The sequence shown here is derived from an EMBL/GenBank/DDBJ whole genome shotgun (WGS) entry which is preliminary data.</text>
</comment>
<evidence type="ECO:0000256" key="4">
    <source>
        <dbReference type="ARBA" id="ARBA00022475"/>
    </source>
</evidence>
<dbReference type="PANTHER" id="PTHR30472:SF37">
    <property type="entry name" value="FE(3+) DICITRATE TRANSPORT SYSTEM PERMEASE PROTEIN FECD-RELATED"/>
    <property type="match status" value="1"/>
</dbReference>
<feature type="transmembrane region" description="Helical" evidence="8">
    <location>
        <begin position="178"/>
        <end position="200"/>
    </location>
</feature>
<feature type="transmembrane region" description="Helical" evidence="8">
    <location>
        <begin position="81"/>
        <end position="100"/>
    </location>
</feature>
<dbReference type="InterPro" id="IPR000522">
    <property type="entry name" value="ABC_transptr_permease_BtuC"/>
</dbReference>
<feature type="transmembrane region" description="Helical" evidence="8">
    <location>
        <begin position="462"/>
        <end position="481"/>
    </location>
</feature>
<dbReference type="Pfam" id="PF01032">
    <property type="entry name" value="FecCD"/>
    <property type="match status" value="2"/>
</dbReference>
<feature type="transmembrane region" description="Helical" evidence="8">
    <location>
        <begin position="296"/>
        <end position="315"/>
    </location>
</feature>
<evidence type="ECO:0000256" key="5">
    <source>
        <dbReference type="ARBA" id="ARBA00022692"/>
    </source>
</evidence>
<feature type="transmembrane region" description="Helical" evidence="8">
    <location>
        <begin position="137"/>
        <end position="158"/>
    </location>
</feature>
<evidence type="ECO:0000313" key="9">
    <source>
        <dbReference type="EMBL" id="RJT09420.1"/>
    </source>
</evidence>
<keyword evidence="10" id="KW-1185">Reference proteome</keyword>
<feature type="transmembrane region" description="Helical" evidence="8">
    <location>
        <begin position="268"/>
        <end position="290"/>
    </location>
</feature>
<feature type="transmembrane region" description="Helical" evidence="8">
    <location>
        <begin position="48"/>
        <end position="69"/>
    </location>
</feature>
<feature type="transmembrane region" description="Helical" evidence="8">
    <location>
        <begin position="621"/>
        <end position="638"/>
    </location>
</feature>
<feature type="transmembrane region" description="Helical" evidence="8">
    <location>
        <begin position="377"/>
        <end position="395"/>
    </location>
</feature>
<evidence type="ECO:0000256" key="1">
    <source>
        <dbReference type="ARBA" id="ARBA00004651"/>
    </source>
</evidence>
<feature type="transmembrane region" description="Helical" evidence="8">
    <location>
        <begin position="407"/>
        <end position="426"/>
    </location>
</feature>
<evidence type="ECO:0000256" key="2">
    <source>
        <dbReference type="ARBA" id="ARBA00007935"/>
    </source>
</evidence>
<reference evidence="9 10" key="1">
    <citation type="submission" date="2018-09" db="EMBL/GenBank/DDBJ databases">
        <authorList>
            <person name="Le Fleche-Mateos A."/>
        </authorList>
    </citation>
    <scope>NUCLEOTIDE SEQUENCE [LARGE SCALE GENOMIC DNA]</scope>
    <source>
        <strain evidence="9 10">DSM 30078</strain>
    </source>
</reference>
<feature type="transmembrane region" description="Helical" evidence="8">
    <location>
        <begin position="588"/>
        <end position="609"/>
    </location>
</feature>
<accession>A0ABX9NVE2</accession>
<dbReference type="CDD" id="cd06550">
    <property type="entry name" value="TM_ABC_iron-siderophores_like"/>
    <property type="match status" value="2"/>
</dbReference>
<protein>
    <submittedName>
        <fullName evidence="9">Fe(3+)-hydroxamate ABC transporter permease FhuB</fullName>
    </submittedName>
</protein>
<feature type="transmembrane region" description="Helical" evidence="8">
    <location>
        <begin position="106"/>
        <end position="125"/>
    </location>
</feature>
<feature type="transmembrane region" description="Helical" evidence="8">
    <location>
        <begin position="212"/>
        <end position="232"/>
    </location>
</feature>
<evidence type="ECO:0000256" key="6">
    <source>
        <dbReference type="ARBA" id="ARBA00022989"/>
    </source>
</evidence>
<dbReference type="EMBL" id="RAHG01000017">
    <property type="protein sequence ID" value="RJT09420.1"/>
    <property type="molecule type" value="Genomic_DNA"/>
</dbReference>
<dbReference type="NCBIfam" id="NF007866">
    <property type="entry name" value="PRK10577.1-2"/>
    <property type="match status" value="1"/>
</dbReference>
<keyword evidence="7 8" id="KW-0472">Membrane</keyword>
<evidence type="ECO:0000313" key="10">
    <source>
        <dbReference type="Proteomes" id="UP000284119"/>
    </source>
</evidence>
<keyword evidence="6 8" id="KW-1133">Transmembrane helix</keyword>
<evidence type="ECO:0000256" key="7">
    <source>
        <dbReference type="ARBA" id="ARBA00023136"/>
    </source>
</evidence>
<keyword evidence="4" id="KW-1003">Cell membrane</keyword>